<reference evidence="3 4" key="1">
    <citation type="submission" date="2016-02" db="EMBL/GenBank/DDBJ databases">
        <title>Genome analysis of coral dinoflagellate symbionts highlights evolutionary adaptations to a symbiotic lifestyle.</title>
        <authorList>
            <person name="Aranda M."/>
            <person name="Li Y."/>
            <person name="Liew Y.J."/>
            <person name="Baumgarten S."/>
            <person name="Simakov O."/>
            <person name="Wilson M."/>
            <person name="Piel J."/>
            <person name="Ashoor H."/>
            <person name="Bougouffa S."/>
            <person name="Bajic V.B."/>
            <person name="Ryu T."/>
            <person name="Ravasi T."/>
            <person name="Bayer T."/>
            <person name="Micklem G."/>
            <person name="Kim H."/>
            <person name="Bhak J."/>
            <person name="Lajeunesse T.C."/>
            <person name="Voolstra C.R."/>
        </authorList>
    </citation>
    <scope>NUCLEOTIDE SEQUENCE [LARGE SCALE GENOMIC DNA]</scope>
    <source>
        <strain evidence="3 4">CCMP2467</strain>
    </source>
</reference>
<dbReference type="OrthoDB" id="433405at2759"/>
<keyword evidence="1" id="KW-0175">Coiled coil</keyword>
<sequence length="248" mass="27315">MSGAPCPVQPIMACKGQHHSGPPVQAADLGKGALSLEGLQTELERAYERIRRQETQLEALRGAYEQGRELNAYLMAELQRTNLLLQQQANEVPQQRPGVVGVVQVPTYTQDYNQPYLPVMARSVPSSYPELPIAAAPSSFPPSPRLLPTPKCSGAGQSSGMSSTWREPSGQDPPDLPEDIPTVGSLWHAEGACRPCFYVFSKSGCHFGRSCKYCHMDHAKRKKDRPPKMVREECKQIAQEEVVESLTT</sequence>
<evidence type="ECO:0000256" key="1">
    <source>
        <dbReference type="SAM" id="Coils"/>
    </source>
</evidence>
<evidence type="ECO:0000313" key="4">
    <source>
        <dbReference type="Proteomes" id="UP000186817"/>
    </source>
</evidence>
<protein>
    <recommendedName>
        <fullName evidence="5">C3H1-type domain-containing protein</fullName>
    </recommendedName>
</protein>
<name>A0A1Q9EHY2_SYMMI</name>
<evidence type="ECO:0008006" key="5">
    <source>
        <dbReference type="Google" id="ProtNLM"/>
    </source>
</evidence>
<gene>
    <name evidence="3" type="ORF">AK812_SmicGene9632</name>
</gene>
<dbReference type="AlphaFoldDB" id="A0A1Q9EHY2"/>
<organism evidence="3 4">
    <name type="scientific">Symbiodinium microadriaticum</name>
    <name type="common">Dinoflagellate</name>
    <name type="synonym">Zooxanthella microadriatica</name>
    <dbReference type="NCBI Taxonomy" id="2951"/>
    <lineage>
        <taxon>Eukaryota</taxon>
        <taxon>Sar</taxon>
        <taxon>Alveolata</taxon>
        <taxon>Dinophyceae</taxon>
        <taxon>Suessiales</taxon>
        <taxon>Symbiodiniaceae</taxon>
        <taxon>Symbiodinium</taxon>
    </lineage>
</organism>
<feature type="coiled-coil region" evidence="1">
    <location>
        <begin position="36"/>
        <end position="70"/>
    </location>
</feature>
<dbReference type="Proteomes" id="UP000186817">
    <property type="component" value="Unassembled WGS sequence"/>
</dbReference>
<feature type="compositionally biased region" description="Polar residues" evidence="2">
    <location>
        <begin position="155"/>
        <end position="166"/>
    </location>
</feature>
<dbReference type="EMBL" id="LSRX01000148">
    <property type="protein sequence ID" value="OLQ06977.1"/>
    <property type="molecule type" value="Genomic_DNA"/>
</dbReference>
<feature type="region of interest" description="Disordered" evidence="2">
    <location>
        <begin position="137"/>
        <end position="180"/>
    </location>
</feature>
<accession>A0A1Q9EHY2</accession>
<evidence type="ECO:0000313" key="3">
    <source>
        <dbReference type="EMBL" id="OLQ06977.1"/>
    </source>
</evidence>
<evidence type="ECO:0000256" key="2">
    <source>
        <dbReference type="SAM" id="MobiDB-lite"/>
    </source>
</evidence>
<keyword evidence="4" id="KW-1185">Reference proteome</keyword>
<proteinExistence type="predicted"/>
<comment type="caution">
    <text evidence="3">The sequence shown here is derived from an EMBL/GenBank/DDBJ whole genome shotgun (WGS) entry which is preliminary data.</text>
</comment>